<sequence length="253" mass="29426">MNLQQLAQWIISTPCLLKGNAPVESHSPFTSNTTMLKNEYTGNRRLGFLYQFLCAELFHQHAKYQDIYEELQINQEGRTLGAVDFVLRTTEGQLEHWEVAVKFYLLHQGYWYGPNAQDRLDLKLNHMLNKQLPFSQSSAFIQAYPEFTDPTQHLLMQGRLYTNPFEPETVPQQCLNITINTDQIQGYWCYQSQQQRITTPLYLLEKHQWLTGADAQSPEYHGDAKGFVHCQDSNGKFWFIVPDSWPTTGNKIN</sequence>
<dbReference type="EMBL" id="WEKT01000003">
    <property type="protein sequence ID" value="MZI92095.1"/>
    <property type="molecule type" value="Genomic_DNA"/>
</dbReference>
<name>A0A7X4RTC3_9VIBR</name>
<protein>
    <submittedName>
        <fullName evidence="1">DUF1853 family protein</fullName>
    </submittedName>
</protein>
<dbReference type="RefSeq" id="WP_161153527.1">
    <property type="nucleotide sequence ID" value="NZ_WEKT01000003.1"/>
</dbReference>
<keyword evidence="2" id="KW-1185">Reference proteome</keyword>
<evidence type="ECO:0000313" key="1">
    <source>
        <dbReference type="EMBL" id="MZI92095.1"/>
    </source>
</evidence>
<dbReference type="InterPro" id="IPR015003">
    <property type="entry name" value="DUF1853"/>
</dbReference>
<organism evidence="1 2">
    <name type="scientific">Vibrio eleionomae</name>
    <dbReference type="NCBI Taxonomy" id="2653505"/>
    <lineage>
        <taxon>Bacteria</taxon>
        <taxon>Pseudomonadati</taxon>
        <taxon>Pseudomonadota</taxon>
        <taxon>Gammaproteobacteria</taxon>
        <taxon>Vibrionales</taxon>
        <taxon>Vibrionaceae</taxon>
        <taxon>Vibrio</taxon>
    </lineage>
</organism>
<accession>A0A7X4RTC3</accession>
<gene>
    <name evidence="1" type="ORF">F9817_02600</name>
</gene>
<evidence type="ECO:0000313" key="2">
    <source>
        <dbReference type="Proteomes" id="UP000462621"/>
    </source>
</evidence>
<dbReference type="Pfam" id="PF08907">
    <property type="entry name" value="DUF1853"/>
    <property type="match status" value="1"/>
</dbReference>
<reference evidence="1 2" key="1">
    <citation type="submission" date="2019-10" db="EMBL/GenBank/DDBJ databases">
        <title>Vibrio sp. nov. isolated from a shrimp pond.</title>
        <authorList>
            <person name="Gomez-Gil B."/>
            <person name="Enciso-Ibarra J."/>
            <person name="Enciso-Ibarra K."/>
            <person name="Bolan-Mejia C."/>
        </authorList>
    </citation>
    <scope>NUCLEOTIDE SEQUENCE [LARGE SCALE GENOMIC DNA]</scope>
    <source>
        <strain evidence="1 2">CAIM 722</strain>
    </source>
</reference>
<dbReference type="AlphaFoldDB" id="A0A7X4RTC3"/>
<proteinExistence type="predicted"/>
<dbReference type="Proteomes" id="UP000462621">
    <property type="component" value="Unassembled WGS sequence"/>
</dbReference>
<comment type="caution">
    <text evidence="1">The sequence shown here is derived from an EMBL/GenBank/DDBJ whole genome shotgun (WGS) entry which is preliminary data.</text>
</comment>